<keyword evidence="2" id="KW-0238">DNA-binding</keyword>
<keyword evidence="3" id="KW-0804">Transcription</keyword>
<dbReference type="PANTHER" id="PTHR44688">
    <property type="entry name" value="DNA-BINDING TRANSCRIPTIONAL ACTIVATOR DEVR_DOSR"/>
    <property type="match status" value="1"/>
</dbReference>
<dbReference type="Pfam" id="PF00196">
    <property type="entry name" value="GerE"/>
    <property type="match status" value="1"/>
</dbReference>
<comment type="caution">
    <text evidence="6">The sequence shown here is derived from an EMBL/GenBank/DDBJ whole genome shotgun (WGS) entry which is preliminary data.</text>
</comment>
<dbReference type="AlphaFoldDB" id="A0A4Y3KML8"/>
<evidence type="ECO:0000259" key="5">
    <source>
        <dbReference type="PROSITE" id="PS50043"/>
    </source>
</evidence>
<evidence type="ECO:0000256" key="1">
    <source>
        <dbReference type="ARBA" id="ARBA00023015"/>
    </source>
</evidence>
<dbReference type="SUPFAM" id="SSF52540">
    <property type="entry name" value="P-loop containing nucleoside triphosphate hydrolases"/>
    <property type="match status" value="1"/>
</dbReference>
<proteinExistence type="predicted"/>
<dbReference type="Proteomes" id="UP000320461">
    <property type="component" value="Unassembled WGS sequence"/>
</dbReference>
<dbReference type="InterPro" id="IPR027417">
    <property type="entry name" value="P-loop_NTPase"/>
</dbReference>
<dbReference type="InterPro" id="IPR000792">
    <property type="entry name" value="Tscrpt_reg_LuxR_C"/>
</dbReference>
<dbReference type="SMART" id="SM00421">
    <property type="entry name" value="HTH_LUXR"/>
    <property type="match status" value="1"/>
</dbReference>
<dbReference type="Gene3D" id="1.10.10.10">
    <property type="entry name" value="Winged helix-like DNA-binding domain superfamily/Winged helix DNA-binding domain"/>
    <property type="match status" value="1"/>
</dbReference>
<dbReference type="SUPFAM" id="SSF46894">
    <property type="entry name" value="C-terminal effector domain of the bipartite response regulators"/>
    <property type="match status" value="1"/>
</dbReference>
<dbReference type="InterPro" id="IPR016032">
    <property type="entry name" value="Sig_transdc_resp-reg_C-effctor"/>
</dbReference>
<sequence length="866" mass="90473">MSGPDAREGLVDQVREAAESRVDVVVVGLPGSGRTRLLGQVRDVVADVGFDVLRIDAVRGEGRPLESLALAGLLSGPAAPSALAAASDQLVQRVAARRTVLLVDDAERLDETSAAVLAAVRTRADVSVVATSRPPVPGTRVVDVAVGVGDTALLTVPPLAFEDVHRMTVELLPGGVDVDVVGRVFALSGGLPGIARTVVVAARRAGRVVPEGGRWVARQDLVTPALAVVVGRLQEGLDEAGREALHLLAALGPTELAAALQLVPWPVLVQLDDHGLLRFVETEGRLVVALFPPLLTDHLRNADRGARGRRAAEQISAAFGRSTDVAGGRRAVLGSPLRWSTSPESAAVLGRLLREQSRTNLLVRRHAWEREPTGRSTVMYLDALLGDGAPAETIEMVLAQSRELAQPSDAPLQALVLTWEATYRALVLRDAPAAVRLLAVARRAHPEQSAVFDATQEHLRLLGVDDSGAFPPPSDDGSDLVGRLDPASASSSSADAQVETVVALIGGEHLIAAGRMADAATALARLALPTTSPRRDGEALGPLARVCTGALDEGTSTAMRLFDEAQGGLDQAEIEPHGYTVALGLLLAGRLTDLREHLTIMFALNAPSPLRPQPRAGLLALGAFLSLAEHNLPAARSMTEQLEALDLRALPFPIARPGPAHAALALASGLPPEQAAAPAWRAVAGLVDEGWALAAVFDAALLVDLHVDPAVAARAAALAQDAQGSLLPLLGRYLEAAAAGSATALLQVADDLRAGGLLLHATLAHASAVRVLRRSGPPGDAVHEAARLTELVAGSGQELALLVPSAAPTADLTPRELEVARLVAAGLTNREAAERLVVSDRTIDNHLYRIYRKLGVTSREDLARLV</sequence>
<evidence type="ECO:0000313" key="6">
    <source>
        <dbReference type="EMBL" id="GEA85123.1"/>
    </source>
</evidence>
<evidence type="ECO:0000256" key="3">
    <source>
        <dbReference type="ARBA" id="ARBA00023163"/>
    </source>
</evidence>
<dbReference type="PROSITE" id="PS50043">
    <property type="entry name" value="HTH_LUXR_2"/>
    <property type="match status" value="1"/>
</dbReference>
<dbReference type="GO" id="GO:0006355">
    <property type="term" value="P:regulation of DNA-templated transcription"/>
    <property type="evidence" value="ECO:0007669"/>
    <property type="project" value="InterPro"/>
</dbReference>
<keyword evidence="7" id="KW-1185">Reference proteome</keyword>
<name>A0A4Y3KML8_9CELL</name>
<evidence type="ECO:0000256" key="2">
    <source>
        <dbReference type="ARBA" id="ARBA00023125"/>
    </source>
</evidence>
<dbReference type="PANTHER" id="PTHR44688:SF16">
    <property type="entry name" value="DNA-BINDING TRANSCRIPTIONAL ACTIVATOR DEVR_DOSR"/>
    <property type="match status" value="1"/>
</dbReference>
<evidence type="ECO:0000256" key="4">
    <source>
        <dbReference type="SAM" id="MobiDB-lite"/>
    </source>
</evidence>
<dbReference type="InterPro" id="IPR036388">
    <property type="entry name" value="WH-like_DNA-bd_sf"/>
</dbReference>
<organism evidence="6 7">
    <name type="scientific">Cellulomonas gelida</name>
    <dbReference type="NCBI Taxonomy" id="1712"/>
    <lineage>
        <taxon>Bacteria</taxon>
        <taxon>Bacillati</taxon>
        <taxon>Actinomycetota</taxon>
        <taxon>Actinomycetes</taxon>
        <taxon>Micrococcales</taxon>
        <taxon>Cellulomonadaceae</taxon>
        <taxon>Cellulomonas</taxon>
    </lineage>
</organism>
<feature type="region of interest" description="Disordered" evidence="4">
    <location>
        <begin position="464"/>
        <end position="492"/>
    </location>
</feature>
<reference evidence="6 7" key="1">
    <citation type="submission" date="2019-06" db="EMBL/GenBank/DDBJ databases">
        <title>Whole genome shotgun sequence of Cellulomonas gelida NBRC 3748.</title>
        <authorList>
            <person name="Hosoyama A."/>
            <person name="Uohara A."/>
            <person name="Ohji S."/>
            <person name="Ichikawa N."/>
        </authorList>
    </citation>
    <scope>NUCLEOTIDE SEQUENCE [LARGE SCALE GENOMIC DNA]</scope>
    <source>
        <strain evidence="6 7">NBRC 3748</strain>
    </source>
</reference>
<protein>
    <submittedName>
        <fullName evidence="6">LuxR family transcriptional regulator</fullName>
    </submittedName>
</protein>
<gene>
    <name evidence="6" type="ORF">CGE01nite_23740</name>
</gene>
<dbReference type="EMBL" id="BJLQ01000026">
    <property type="protein sequence ID" value="GEA85123.1"/>
    <property type="molecule type" value="Genomic_DNA"/>
</dbReference>
<dbReference type="PRINTS" id="PR00038">
    <property type="entry name" value="HTHLUXR"/>
</dbReference>
<dbReference type="CDD" id="cd06170">
    <property type="entry name" value="LuxR_C_like"/>
    <property type="match status" value="1"/>
</dbReference>
<dbReference type="OrthoDB" id="483at2"/>
<dbReference type="GO" id="GO:0003677">
    <property type="term" value="F:DNA binding"/>
    <property type="evidence" value="ECO:0007669"/>
    <property type="project" value="UniProtKB-KW"/>
</dbReference>
<accession>A0A4Y3KML8</accession>
<evidence type="ECO:0000313" key="7">
    <source>
        <dbReference type="Proteomes" id="UP000320461"/>
    </source>
</evidence>
<dbReference type="RefSeq" id="WP_141371153.1">
    <property type="nucleotide sequence ID" value="NZ_BJLQ01000026.1"/>
</dbReference>
<keyword evidence="1" id="KW-0805">Transcription regulation</keyword>
<feature type="domain" description="HTH luxR-type" evidence="5">
    <location>
        <begin position="805"/>
        <end position="866"/>
    </location>
</feature>